<evidence type="ECO:0000256" key="1">
    <source>
        <dbReference type="ARBA" id="ARBA00022475"/>
    </source>
</evidence>
<evidence type="ECO:0000256" key="5">
    <source>
        <dbReference type="HAMAP-Rule" id="MF_00189"/>
    </source>
</evidence>
<comment type="function">
    <text evidence="5">Plays a role in cell envelope biogenesis, maintenance of cell envelope integrity and membrane homeostasis.</text>
</comment>
<keyword evidence="2 5" id="KW-0812">Transmembrane</keyword>
<feature type="transmembrane region" description="Helical" evidence="5">
    <location>
        <begin position="12"/>
        <end position="34"/>
    </location>
</feature>
<protein>
    <recommendedName>
        <fullName evidence="5">Inner membrane-spanning protein YciB</fullName>
    </recommendedName>
</protein>
<proteinExistence type="inferred from homology"/>
<dbReference type="InterPro" id="IPR006008">
    <property type="entry name" value="YciB"/>
</dbReference>
<comment type="similarity">
    <text evidence="5">Belongs to the YciB family.</text>
</comment>
<keyword evidence="7" id="KW-1185">Reference proteome</keyword>
<dbReference type="HAMAP" id="MF_00189">
    <property type="entry name" value="YciB"/>
    <property type="match status" value="1"/>
</dbReference>
<name>A0A3N5CXY2_9SPHN</name>
<evidence type="ECO:0000313" key="7">
    <source>
        <dbReference type="Proteomes" id="UP000275232"/>
    </source>
</evidence>
<dbReference type="PANTHER" id="PTHR36917:SF1">
    <property type="entry name" value="INNER MEMBRANE-SPANNING PROTEIN YCIB"/>
    <property type="match status" value="1"/>
</dbReference>
<evidence type="ECO:0000256" key="4">
    <source>
        <dbReference type="ARBA" id="ARBA00023136"/>
    </source>
</evidence>
<dbReference type="RefSeq" id="WP_123882191.1">
    <property type="nucleotide sequence ID" value="NZ_RPFZ01000001.1"/>
</dbReference>
<dbReference type="AlphaFoldDB" id="A0A3N5CXY2"/>
<feature type="transmembrane region" description="Helical" evidence="5">
    <location>
        <begin position="176"/>
        <end position="197"/>
    </location>
</feature>
<reference evidence="6 7" key="1">
    <citation type="submission" date="2018-11" db="EMBL/GenBank/DDBJ databases">
        <title>Erythrobacter spongiae sp. nov., isolated from a marine sponge.</title>
        <authorList>
            <person name="Zhuang L."/>
            <person name="Luo L."/>
        </authorList>
    </citation>
    <scope>NUCLEOTIDE SEQUENCE [LARGE SCALE GENOMIC DNA]</scope>
    <source>
        <strain evidence="6 7">HN-E23</strain>
    </source>
</reference>
<comment type="subcellular location">
    <subcellularLocation>
        <location evidence="5">Cell inner membrane</location>
        <topology evidence="5">Multi-pass membrane protein</topology>
    </subcellularLocation>
</comment>
<evidence type="ECO:0000313" key="6">
    <source>
        <dbReference type="EMBL" id="RPF72490.1"/>
    </source>
</evidence>
<sequence length="217" mass="24285">MTSEAPARRGSGWLNVAVDYGPLLVFFLVYRWYSPDNAAEDTPGEIFAVIRGTGAFIVASLIALGISKWRLGKVSPMLWLSTAMIVGFGALTIYFQDERFIQWKPSIVYALFAVVLLAGYARGKSLLKVLLETAFEGLDDSGWLKLSRNWGVFFIALCALNTVLIYVVSFETWLGMKLWLFLPLTFLFTFTQVPMLMRHGLAVEEKEEVVEDTPPPG</sequence>
<dbReference type="Proteomes" id="UP000275232">
    <property type="component" value="Unassembled WGS sequence"/>
</dbReference>
<evidence type="ECO:0000256" key="3">
    <source>
        <dbReference type="ARBA" id="ARBA00022989"/>
    </source>
</evidence>
<feature type="transmembrane region" description="Helical" evidence="5">
    <location>
        <begin position="46"/>
        <end position="66"/>
    </location>
</feature>
<keyword evidence="3 5" id="KW-1133">Transmembrane helix</keyword>
<organism evidence="6 7">
    <name type="scientific">Aurantiacibacter spongiae</name>
    <dbReference type="NCBI Taxonomy" id="2488860"/>
    <lineage>
        <taxon>Bacteria</taxon>
        <taxon>Pseudomonadati</taxon>
        <taxon>Pseudomonadota</taxon>
        <taxon>Alphaproteobacteria</taxon>
        <taxon>Sphingomonadales</taxon>
        <taxon>Erythrobacteraceae</taxon>
        <taxon>Aurantiacibacter</taxon>
    </lineage>
</organism>
<evidence type="ECO:0000256" key="2">
    <source>
        <dbReference type="ARBA" id="ARBA00022692"/>
    </source>
</evidence>
<gene>
    <name evidence="5" type="primary">yciB</name>
    <name evidence="6" type="ORF">EG799_13290</name>
</gene>
<comment type="caution">
    <text evidence="6">The sequence shown here is derived from an EMBL/GenBank/DDBJ whole genome shotgun (WGS) entry which is preliminary data.</text>
</comment>
<dbReference type="EMBL" id="RPFZ01000001">
    <property type="protein sequence ID" value="RPF72490.1"/>
    <property type="molecule type" value="Genomic_DNA"/>
</dbReference>
<dbReference type="GO" id="GO:0005886">
    <property type="term" value="C:plasma membrane"/>
    <property type="evidence" value="ECO:0007669"/>
    <property type="project" value="UniProtKB-SubCell"/>
</dbReference>
<dbReference type="PANTHER" id="PTHR36917">
    <property type="entry name" value="INTRACELLULAR SEPTATION PROTEIN A-RELATED"/>
    <property type="match status" value="1"/>
</dbReference>
<keyword evidence="4 5" id="KW-0472">Membrane</keyword>
<accession>A0A3N5CXY2</accession>
<feature type="transmembrane region" description="Helical" evidence="5">
    <location>
        <begin position="101"/>
        <end position="121"/>
    </location>
</feature>
<feature type="transmembrane region" description="Helical" evidence="5">
    <location>
        <begin position="150"/>
        <end position="170"/>
    </location>
</feature>
<keyword evidence="1 5" id="KW-1003">Cell membrane</keyword>
<dbReference type="Pfam" id="PF04279">
    <property type="entry name" value="IspA"/>
    <property type="match status" value="1"/>
</dbReference>
<dbReference type="OrthoDB" id="9788219at2"/>
<keyword evidence="5" id="KW-0997">Cell inner membrane</keyword>
<feature type="transmembrane region" description="Helical" evidence="5">
    <location>
        <begin position="78"/>
        <end position="95"/>
    </location>
</feature>